<gene>
    <name evidence="1" type="ORF">LOK49_LG02G01269</name>
</gene>
<keyword evidence="2" id="KW-1185">Reference proteome</keyword>
<reference evidence="1 2" key="1">
    <citation type="journal article" date="2022" name="Plant J.">
        <title>Chromosome-level genome of Camellia lanceoleosa provides a valuable resource for understanding genome evolution and self-incompatibility.</title>
        <authorList>
            <person name="Gong W."/>
            <person name="Xiao S."/>
            <person name="Wang L."/>
            <person name="Liao Z."/>
            <person name="Chang Y."/>
            <person name="Mo W."/>
            <person name="Hu G."/>
            <person name="Li W."/>
            <person name="Zhao G."/>
            <person name="Zhu H."/>
            <person name="Hu X."/>
            <person name="Ji K."/>
            <person name="Xiang X."/>
            <person name="Song Q."/>
            <person name="Yuan D."/>
            <person name="Jin S."/>
            <person name="Zhang L."/>
        </authorList>
    </citation>
    <scope>NUCLEOTIDE SEQUENCE [LARGE SCALE GENOMIC DNA]</scope>
    <source>
        <strain evidence="1">SQ_2022a</strain>
    </source>
</reference>
<sequence length="124" mass="13963">MTVELKARVLLDLDEQKKVFIKVEQLRPQAKGLNLTVKVVNSKMILPKGRANGNQGRQMRLAECLVGDETGMIIFTARNDQVMTRTYPKDSGERKELILLQNIASYMLLACGAVYLISIEEDSH</sequence>
<protein>
    <submittedName>
        <fullName evidence="1">Uncharacterized protein</fullName>
    </submittedName>
</protein>
<name>A0ACC0IGM7_9ERIC</name>
<dbReference type="Proteomes" id="UP001060215">
    <property type="component" value="Chromosome 3"/>
</dbReference>
<evidence type="ECO:0000313" key="1">
    <source>
        <dbReference type="EMBL" id="KAI8025082.1"/>
    </source>
</evidence>
<evidence type="ECO:0000313" key="2">
    <source>
        <dbReference type="Proteomes" id="UP001060215"/>
    </source>
</evidence>
<organism evidence="1 2">
    <name type="scientific">Camellia lanceoleosa</name>
    <dbReference type="NCBI Taxonomy" id="1840588"/>
    <lineage>
        <taxon>Eukaryota</taxon>
        <taxon>Viridiplantae</taxon>
        <taxon>Streptophyta</taxon>
        <taxon>Embryophyta</taxon>
        <taxon>Tracheophyta</taxon>
        <taxon>Spermatophyta</taxon>
        <taxon>Magnoliopsida</taxon>
        <taxon>eudicotyledons</taxon>
        <taxon>Gunneridae</taxon>
        <taxon>Pentapetalae</taxon>
        <taxon>asterids</taxon>
        <taxon>Ericales</taxon>
        <taxon>Theaceae</taxon>
        <taxon>Camellia</taxon>
    </lineage>
</organism>
<dbReference type="EMBL" id="CM045760">
    <property type="protein sequence ID" value="KAI8025082.1"/>
    <property type="molecule type" value="Genomic_DNA"/>
</dbReference>
<proteinExistence type="predicted"/>
<comment type="caution">
    <text evidence="1">The sequence shown here is derived from an EMBL/GenBank/DDBJ whole genome shotgun (WGS) entry which is preliminary data.</text>
</comment>
<accession>A0ACC0IGM7</accession>